<proteinExistence type="predicted"/>
<evidence type="ECO:0000259" key="1">
    <source>
        <dbReference type="Pfam" id="PF07534"/>
    </source>
</evidence>
<keyword evidence="3" id="KW-1185">Reference proteome</keyword>
<dbReference type="EMBL" id="RBNJ01008238">
    <property type="protein sequence ID" value="RUS27520.1"/>
    <property type="molecule type" value="Genomic_DNA"/>
</dbReference>
<dbReference type="Proteomes" id="UP000274822">
    <property type="component" value="Unassembled WGS sequence"/>
</dbReference>
<organism evidence="2 3">
    <name type="scientific">Jimgerdemannia flammicorona</name>
    <dbReference type="NCBI Taxonomy" id="994334"/>
    <lineage>
        <taxon>Eukaryota</taxon>
        <taxon>Fungi</taxon>
        <taxon>Fungi incertae sedis</taxon>
        <taxon>Mucoromycota</taxon>
        <taxon>Mucoromycotina</taxon>
        <taxon>Endogonomycetes</taxon>
        <taxon>Endogonales</taxon>
        <taxon>Endogonaceae</taxon>
        <taxon>Jimgerdemannia</taxon>
    </lineage>
</organism>
<protein>
    <recommendedName>
        <fullName evidence="1">TLDc domain-containing protein</fullName>
    </recommendedName>
</protein>
<accession>A0A433QCI7</accession>
<feature type="domain" description="TLDc" evidence="1">
    <location>
        <begin position="12"/>
        <end position="69"/>
    </location>
</feature>
<dbReference type="AlphaFoldDB" id="A0A433QCI7"/>
<name>A0A433QCI7_9FUNG</name>
<dbReference type="Pfam" id="PF07534">
    <property type="entry name" value="TLD"/>
    <property type="match status" value="1"/>
</dbReference>
<evidence type="ECO:0000313" key="3">
    <source>
        <dbReference type="Proteomes" id="UP000274822"/>
    </source>
</evidence>
<gene>
    <name evidence="2" type="ORF">BC938DRAFT_483124</name>
</gene>
<comment type="caution">
    <text evidence="2">The sequence shown here is derived from an EMBL/GenBank/DDBJ whole genome shotgun (WGS) entry which is preliminary data.</text>
</comment>
<dbReference type="InterPro" id="IPR006571">
    <property type="entry name" value="TLDc_dom"/>
</dbReference>
<evidence type="ECO:0000313" key="2">
    <source>
        <dbReference type="EMBL" id="RUS27520.1"/>
    </source>
</evidence>
<sequence>MISVTKFDTPPPACYSCFTGIGLGGQMDYFGLWISADFEHGHSRAAPHCTTYASPKLAGKEEFIVDEVEGMYVYAFWDMDRVSDAHYVSSLIFFPHAPGTHSLALPTHTQGSRPSPAKG</sequence>
<reference evidence="2 3" key="1">
    <citation type="journal article" date="2018" name="New Phytol.">
        <title>Phylogenomics of Endogonaceae and evolution of mycorrhizas within Mucoromycota.</title>
        <authorList>
            <person name="Chang Y."/>
            <person name="Desiro A."/>
            <person name="Na H."/>
            <person name="Sandor L."/>
            <person name="Lipzen A."/>
            <person name="Clum A."/>
            <person name="Barry K."/>
            <person name="Grigoriev I.V."/>
            <person name="Martin F.M."/>
            <person name="Stajich J.E."/>
            <person name="Smith M.E."/>
            <person name="Bonito G."/>
            <person name="Spatafora J.W."/>
        </authorList>
    </citation>
    <scope>NUCLEOTIDE SEQUENCE [LARGE SCALE GENOMIC DNA]</scope>
    <source>
        <strain evidence="2 3">AD002</strain>
    </source>
</reference>